<protein>
    <submittedName>
        <fullName evidence="1">Uncharacterized protein</fullName>
    </submittedName>
</protein>
<sequence>MYCNHQTCTSFWRFHASGCFESRLWILTCVLSCMFTKENKKIFHLTVPSLPSHIPAPRSSDDMVSQEPLWNVLALSRRRI</sequence>
<gene>
    <name evidence="1" type="ORF">GYMLUDRAFT_665396</name>
</gene>
<dbReference type="AlphaFoldDB" id="A0A0D0B8J7"/>
<accession>A0A0D0B8J7</accession>
<evidence type="ECO:0000313" key="1">
    <source>
        <dbReference type="EMBL" id="KIK59890.1"/>
    </source>
</evidence>
<proteinExistence type="predicted"/>
<dbReference type="Proteomes" id="UP000053593">
    <property type="component" value="Unassembled WGS sequence"/>
</dbReference>
<keyword evidence="2" id="KW-1185">Reference proteome</keyword>
<dbReference type="HOGENOM" id="CLU_2590009_0_0_1"/>
<dbReference type="EMBL" id="KN834778">
    <property type="protein sequence ID" value="KIK59890.1"/>
    <property type="molecule type" value="Genomic_DNA"/>
</dbReference>
<name>A0A0D0B8J7_9AGAR</name>
<organism evidence="1 2">
    <name type="scientific">Collybiopsis luxurians FD-317 M1</name>
    <dbReference type="NCBI Taxonomy" id="944289"/>
    <lineage>
        <taxon>Eukaryota</taxon>
        <taxon>Fungi</taxon>
        <taxon>Dikarya</taxon>
        <taxon>Basidiomycota</taxon>
        <taxon>Agaricomycotina</taxon>
        <taxon>Agaricomycetes</taxon>
        <taxon>Agaricomycetidae</taxon>
        <taxon>Agaricales</taxon>
        <taxon>Marasmiineae</taxon>
        <taxon>Omphalotaceae</taxon>
        <taxon>Collybiopsis</taxon>
        <taxon>Collybiopsis luxurians</taxon>
    </lineage>
</organism>
<evidence type="ECO:0000313" key="2">
    <source>
        <dbReference type="Proteomes" id="UP000053593"/>
    </source>
</evidence>
<reference evidence="1 2" key="1">
    <citation type="submission" date="2014-04" db="EMBL/GenBank/DDBJ databases">
        <title>Evolutionary Origins and Diversification of the Mycorrhizal Mutualists.</title>
        <authorList>
            <consortium name="DOE Joint Genome Institute"/>
            <consortium name="Mycorrhizal Genomics Consortium"/>
            <person name="Kohler A."/>
            <person name="Kuo A."/>
            <person name="Nagy L.G."/>
            <person name="Floudas D."/>
            <person name="Copeland A."/>
            <person name="Barry K.W."/>
            <person name="Cichocki N."/>
            <person name="Veneault-Fourrey C."/>
            <person name="LaButti K."/>
            <person name="Lindquist E.A."/>
            <person name="Lipzen A."/>
            <person name="Lundell T."/>
            <person name="Morin E."/>
            <person name="Murat C."/>
            <person name="Riley R."/>
            <person name="Ohm R."/>
            <person name="Sun H."/>
            <person name="Tunlid A."/>
            <person name="Henrissat B."/>
            <person name="Grigoriev I.V."/>
            <person name="Hibbett D.S."/>
            <person name="Martin F."/>
        </authorList>
    </citation>
    <scope>NUCLEOTIDE SEQUENCE [LARGE SCALE GENOMIC DNA]</scope>
    <source>
        <strain evidence="1 2">FD-317 M1</strain>
    </source>
</reference>